<dbReference type="InterPro" id="IPR039682">
    <property type="entry name" value="Sec8/EXOC4"/>
</dbReference>
<comment type="function">
    <text evidence="1">Component of the exocyst complex involved in the docking of exocytic vesicles with fusion sites on the plasma membrane.</text>
</comment>
<comment type="similarity">
    <text evidence="1">Belongs to the SEC8 family.</text>
</comment>
<feature type="coiled-coil region" evidence="2">
    <location>
        <begin position="32"/>
        <end position="63"/>
    </location>
</feature>
<evidence type="ECO:0000313" key="4">
    <source>
        <dbReference type="EMBL" id="CAH2107763.1"/>
    </source>
</evidence>
<evidence type="ECO:0000313" key="5">
    <source>
        <dbReference type="Proteomes" id="UP001153954"/>
    </source>
</evidence>
<dbReference type="GO" id="GO:0045202">
    <property type="term" value="C:synapse"/>
    <property type="evidence" value="ECO:0007669"/>
    <property type="project" value="TreeGrafter"/>
</dbReference>
<evidence type="ECO:0000256" key="3">
    <source>
        <dbReference type="SAM" id="MobiDB-lite"/>
    </source>
</evidence>
<organism evidence="4 5">
    <name type="scientific">Euphydryas editha</name>
    <name type="common">Edith's checkerspot</name>
    <dbReference type="NCBI Taxonomy" id="104508"/>
    <lineage>
        <taxon>Eukaryota</taxon>
        <taxon>Metazoa</taxon>
        <taxon>Ecdysozoa</taxon>
        <taxon>Arthropoda</taxon>
        <taxon>Hexapoda</taxon>
        <taxon>Insecta</taxon>
        <taxon>Pterygota</taxon>
        <taxon>Neoptera</taxon>
        <taxon>Endopterygota</taxon>
        <taxon>Lepidoptera</taxon>
        <taxon>Glossata</taxon>
        <taxon>Ditrysia</taxon>
        <taxon>Papilionoidea</taxon>
        <taxon>Nymphalidae</taxon>
        <taxon>Nymphalinae</taxon>
        <taxon>Euphydryas</taxon>
    </lineage>
</organism>
<evidence type="ECO:0000256" key="2">
    <source>
        <dbReference type="SAM" id="Coils"/>
    </source>
</evidence>
<reference evidence="4" key="1">
    <citation type="submission" date="2022-03" db="EMBL/GenBank/DDBJ databases">
        <authorList>
            <person name="Tunstrom K."/>
        </authorList>
    </citation>
    <scope>NUCLEOTIDE SEQUENCE</scope>
</reference>
<dbReference type="GO" id="GO:0032584">
    <property type="term" value="C:growth cone membrane"/>
    <property type="evidence" value="ECO:0007669"/>
    <property type="project" value="TreeGrafter"/>
</dbReference>
<feature type="compositionally biased region" description="Acidic residues" evidence="3">
    <location>
        <begin position="649"/>
        <end position="662"/>
    </location>
</feature>
<dbReference type="PANTHER" id="PTHR14146:SF0">
    <property type="entry name" value="EXOCYST COMPLEX COMPONENT 4"/>
    <property type="match status" value="1"/>
</dbReference>
<feature type="region of interest" description="Disordered" evidence="3">
    <location>
        <begin position="649"/>
        <end position="671"/>
    </location>
</feature>
<dbReference type="GO" id="GO:0015031">
    <property type="term" value="P:protein transport"/>
    <property type="evidence" value="ECO:0007669"/>
    <property type="project" value="UniProtKB-KW"/>
</dbReference>
<dbReference type="GO" id="GO:0006893">
    <property type="term" value="P:Golgi to plasma membrane transport"/>
    <property type="evidence" value="ECO:0007669"/>
    <property type="project" value="TreeGrafter"/>
</dbReference>
<keyword evidence="5" id="KW-1185">Reference proteome</keyword>
<name>A0AAU9VBV8_EUPED</name>
<dbReference type="Proteomes" id="UP001153954">
    <property type="component" value="Unassembled WGS sequence"/>
</dbReference>
<proteinExistence type="inferred from homology"/>
<keyword evidence="1" id="KW-0268">Exocytosis</keyword>
<dbReference type="GO" id="GO:0090522">
    <property type="term" value="P:vesicle tethering involved in exocytosis"/>
    <property type="evidence" value="ECO:0007669"/>
    <property type="project" value="UniProtKB-UniRule"/>
</dbReference>
<dbReference type="GO" id="GO:0006612">
    <property type="term" value="P:protein targeting to membrane"/>
    <property type="evidence" value="ECO:0007669"/>
    <property type="project" value="UniProtKB-UniRule"/>
</dbReference>
<protein>
    <recommendedName>
        <fullName evidence="1">Exocyst complex component Sec8</fullName>
    </recommendedName>
</protein>
<evidence type="ECO:0000256" key="1">
    <source>
        <dbReference type="RuleBase" id="RU367079"/>
    </source>
</evidence>
<dbReference type="GO" id="GO:0007268">
    <property type="term" value="P:chemical synaptic transmission"/>
    <property type="evidence" value="ECO:0007669"/>
    <property type="project" value="TreeGrafter"/>
</dbReference>
<dbReference type="PANTHER" id="PTHR14146">
    <property type="entry name" value="EXOCYST COMPLEX COMPONENT 4"/>
    <property type="match status" value="1"/>
</dbReference>
<keyword evidence="1" id="KW-0653">Protein transport</keyword>
<keyword evidence="1" id="KW-0813">Transport</keyword>
<dbReference type="EMBL" id="CAKOGL010000030">
    <property type="protein sequence ID" value="CAH2107763.1"/>
    <property type="molecule type" value="Genomic_DNA"/>
</dbReference>
<gene>
    <name evidence="4" type="ORF">EEDITHA_LOCUS21760</name>
</gene>
<accession>A0AAU9VBV8</accession>
<dbReference type="AlphaFoldDB" id="A0AAU9VBV8"/>
<keyword evidence="2" id="KW-0175">Coiled coil</keyword>
<sequence length="740" mass="78770">MSSPPPTKPPRGVKQGKETSGLLMSVIRTLSASETNEQREKERAKLEKEYKKSDAKLDELVAAHAQEITDVMQKFSSVCAALGAWGQHCAAAEARLGACRALLRVRRDDLRRLWADARTHHHALRMLTDISRVVVSERSARELAGAGRVLGAAHALRGALLTARTELPRVHALSATTAQLQVPSDTPPLSLSLHPSSRELAGAGRVLGAAHALRGALLTARTELPRVHALSATTAQLQVPSDTPPLSLSLHPSSRELAGAGRVLGAAHALRGALLTARTELPRVHALSATTAQLQRHHRAAAGTVGHTNPLSLSLHPSSRELAGAGRVLGAAHALRGALLTARTELPRVHALSATTAQLQVPSDTPPLSLSLHPSSRELAGAGRVLGAAHALRGALLTARTELPRVHALSATTAQLQVPPDTPPLSLSLHPSSRELAGAGRVLGAAHALRGALLTARTELPRVHALSATTAQLQVPSDTPPLSLSLHPSSRELAGAGRVLGAAHALRGALLTARTELPRVHALSATTAQLQAKKMELVDIIVKRISTAVYRGERSPFERGMSARRRTALLLAELTKSEEVTDAYLEDITPEYEASLAEEDKTFETTVMISLEALGVLEQLKEATEKFKVQIQNELLEVIESVSRRIIDDGDVEGDGDGESETEVPGAERVSETGRPLARLVAGLADEFRACGARNKRLLQLWRAALQRHALSDRGLHAEHHYWSAVQQVVSDAALAAAAR</sequence>
<dbReference type="GO" id="GO:0000145">
    <property type="term" value="C:exocyst"/>
    <property type="evidence" value="ECO:0007669"/>
    <property type="project" value="UniProtKB-UniRule"/>
</dbReference>
<comment type="caution">
    <text evidence="4">The sequence shown here is derived from an EMBL/GenBank/DDBJ whole genome shotgun (WGS) entry which is preliminary data.</text>
</comment>